<organism evidence="2">
    <name type="scientific">viral metagenome</name>
    <dbReference type="NCBI Taxonomy" id="1070528"/>
    <lineage>
        <taxon>unclassified sequences</taxon>
        <taxon>metagenomes</taxon>
        <taxon>organismal metagenomes</taxon>
    </lineage>
</organism>
<feature type="region of interest" description="Disordered" evidence="1">
    <location>
        <begin position="80"/>
        <end position="133"/>
    </location>
</feature>
<feature type="compositionally biased region" description="Basic and acidic residues" evidence="1">
    <location>
        <begin position="80"/>
        <end position="100"/>
    </location>
</feature>
<proteinExistence type="predicted"/>
<dbReference type="AlphaFoldDB" id="A0A6C0JXF0"/>
<reference evidence="2" key="1">
    <citation type="journal article" date="2020" name="Nature">
        <title>Giant virus diversity and host interactions through global metagenomics.</title>
        <authorList>
            <person name="Schulz F."/>
            <person name="Roux S."/>
            <person name="Paez-Espino D."/>
            <person name="Jungbluth S."/>
            <person name="Walsh D.A."/>
            <person name="Denef V.J."/>
            <person name="McMahon K.D."/>
            <person name="Konstantinidis K.T."/>
            <person name="Eloe-Fadrosh E.A."/>
            <person name="Kyrpides N.C."/>
            <person name="Woyke T."/>
        </authorList>
    </citation>
    <scope>NUCLEOTIDE SEQUENCE</scope>
    <source>
        <strain evidence="2">GVMAG-S-1062768-28</strain>
    </source>
</reference>
<evidence type="ECO:0000256" key="1">
    <source>
        <dbReference type="SAM" id="MobiDB-lite"/>
    </source>
</evidence>
<protein>
    <submittedName>
        <fullName evidence="2">Uncharacterized protein</fullName>
    </submittedName>
</protein>
<evidence type="ECO:0000313" key="2">
    <source>
        <dbReference type="EMBL" id="QHU08414.1"/>
    </source>
</evidence>
<name>A0A6C0JXF0_9ZZZZ</name>
<accession>A0A6C0JXF0</accession>
<sequence length="355" mass="41051">MSRYVDPMDVVDRNAKPLTEKETDFQMQDSFRTGRVFIKDHQDPLISAVGEHYVMLLNQLKTHVASLLLQTKKEMATTLTVDEKTSSHDNDDDVDDKKDPPATTSEQPATTSEMPQEPTRQVQSSSDTPTPQEKEISLIFKELDKHFSTTERPVQAYCWHLFDKPYMVQGTDGKMYPQYGWMKLRGQFSTYGEMEMEIRPIMQDHDSYTRTHGQQKGVFFPITNAPFVTEENMKKVYDDDVKRRKDIDAKMVELTRKREDALQEMQKDVEPGSLHDYIRQKLKFCVADTMIQKGNANVKRFTPILAKQEALVSKMETDHPEYNTEGFKMYQEKMNEIGFPAPSSWYDGCIPIGAQ</sequence>
<feature type="compositionally biased region" description="Polar residues" evidence="1">
    <location>
        <begin position="102"/>
        <end position="131"/>
    </location>
</feature>
<dbReference type="EMBL" id="MN740696">
    <property type="protein sequence ID" value="QHU08414.1"/>
    <property type="molecule type" value="Genomic_DNA"/>
</dbReference>